<name>X0UIJ9_9ZZZZ</name>
<evidence type="ECO:0000259" key="1">
    <source>
        <dbReference type="Pfam" id="PF00144"/>
    </source>
</evidence>
<evidence type="ECO:0000313" key="2">
    <source>
        <dbReference type="EMBL" id="GAF99116.1"/>
    </source>
</evidence>
<protein>
    <recommendedName>
        <fullName evidence="1">Beta-lactamase-related domain-containing protein</fullName>
    </recommendedName>
</protein>
<feature type="non-terminal residue" evidence="2">
    <location>
        <position position="284"/>
    </location>
</feature>
<feature type="domain" description="Beta-lactamase-related" evidence="1">
    <location>
        <begin position="2"/>
        <end position="193"/>
    </location>
</feature>
<dbReference type="SUPFAM" id="SSF56601">
    <property type="entry name" value="beta-lactamase/transpeptidase-like"/>
    <property type="match status" value="1"/>
</dbReference>
<dbReference type="Gene3D" id="3.40.710.10">
    <property type="entry name" value="DD-peptidase/beta-lactamase superfamily"/>
    <property type="match status" value="1"/>
</dbReference>
<dbReference type="InterPro" id="IPR001466">
    <property type="entry name" value="Beta-lactam-related"/>
</dbReference>
<dbReference type="InterPro" id="IPR050491">
    <property type="entry name" value="AmpC-like"/>
</dbReference>
<reference evidence="2" key="1">
    <citation type="journal article" date="2014" name="Front. Microbiol.">
        <title>High frequency of phylogenetically diverse reductive dehalogenase-homologous genes in deep subseafloor sedimentary metagenomes.</title>
        <authorList>
            <person name="Kawai M."/>
            <person name="Futagami T."/>
            <person name="Toyoda A."/>
            <person name="Takaki Y."/>
            <person name="Nishi S."/>
            <person name="Hori S."/>
            <person name="Arai W."/>
            <person name="Tsubouchi T."/>
            <person name="Morono Y."/>
            <person name="Uchiyama I."/>
            <person name="Ito T."/>
            <person name="Fujiyama A."/>
            <person name="Inagaki F."/>
            <person name="Takami H."/>
        </authorList>
    </citation>
    <scope>NUCLEOTIDE SEQUENCE</scope>
    <source>
        <strain evidence="2">Expedition CK06-06</strain>
    </source>
</reference>
<accession>X0UIJ9</accession>
<sequence length="284" mass="31282">HYSDAGYKTLGVVLEDLLGQPYGDIIQARILDPLGMIATEPIITNETRKRLAVGYEGFYDDRPLPRGRPLAPATWLEHAEGAGSIASTPADMATYLRMLMNRGQGPRGRILSEESFDLMSQRVIEAEEEAEGSFYGYGLGIRESDGHTYIGHGGGMVGYYSYILVDMDDGLGVVVLMNGPGGRFDEETAMFALKLLRAALHDQELPSVPPADPTRVENGGDYAGTYRACPAVRQAHQPHHRRASARVLTLVAEGERLMLRYGDEHVVLERCGPDRFYVDHPDFA</sequence>
<dbReference type="PANTHER" id="PTHR46825">
    <property type="entry name" value="D-ALANYL-D-ALANINE-CARBOXYPEPTIDASE/ENDOPEPTIDASE AMPH"/>
    <property type="match status" value="1"/>
</dbReference>
<gene>
    <name evidence="2" type="ORF">S01H1_20258</name>
</gene>
<comment type="caution">
    <text evidence="2">The sequence shown here is derived from an EMBL/GenBank/DDBJ whole genome shotgun (WGS) entry which is preliminary data.</text>
</comment>
<dbReference type="PANTHER" id="PTHR46825:SF9">
    <property type="entry name" value="BETA-LACTAMASE-RELATED DOMAIN-CONTAINING PROTEIN"/>
    <property type="match status" value="1"/>
</dbReference>
<dbReference type="Pfam" id="PF00144">
    <property type="entry name" value="Beta-lactamase"/>
    <property type="match status" value="1"/>
</dbReference>
<feature type="non-terminal residue" evidence="2">
    <location>
        <position position="1"/>
    </location>
</feature>
<organism evidence="2">
    <name type="scientific">marine sediment metagenome</name>
    <dbReference type="NCBI Taxonomy" id="412755"/>
    <lineage>
        <taxon>unclassified sequences</taxon>
        <taxon>metagenomes</taxon>
        <taxon>ecological metagenomes</taxon>
    </lineage>
</organism>
<dbReference type="EMBL" id="BARS01011054">
    <property type="protein sequence ID" value="GAF99116.1"/>
    <property type="molecule type" value="Genomic_DNA"/>
</dbReference>
<dbReference type="InterPro" id="IPR012338">
    <property type="entry name" value="Beta-lactam/transpept-like"/>
</dbReference>
<proteinExistence type="predicted"/>
<dbReference type="AlphaFoldDB" id="X0UIJ9"/>